<feature type="domain" description="Aminotransferase class V" evidence="2">
    <location>
        <begin position="54"/>
        <end position="333"/>
    </location>
</feature>
<dbReference type="InterPro" id="IPR015421">
    <property type="entry name" value="PyrdxlP-dep_Trfase_major"/>
</dbReference>
<keyword evidence="4" id="KW-1185">Reference proteome</keyword>
<dbReference type="Proteomes" id="UP000658258">
    <property type="component" value="Unassembled WGS sequence"/>
</dbReference>
<dbReference type="GO" id="GO:0008483">
    <property type="term" value="F:transaminase activity"/>
    <property type="evidence" value="ECO:0007669"/>
    <property type="project" value="UniProtKB-KW"/>
</dbReference>
<reference evidence="4" key="1">
    <citation type="journal article" date="2019" name="Int. J. Syst. Evol. Microbiol.">
        <title>The Global Catalogue of Microorganisms (GCM) 10K type strain sequencing project: providing services to taxonomists for standard genome sequencing and annotation.</title>
        <authorList>
            <consortium name="The Broad Institute Genomics Platform"/>
            <consortium name="The Broad Institute Genome Sequencing Center for Infectious Disease"/>
            <person name="Wu L."/>
            <person name="Ma J."/>
        </authorList>
    </citation>
    <scope>NUCLEOTIDE SEQUENCE [LARGE SCALE GENOMIC DNA]</scope>
    <source>
        <strain evidence="4">CGMCC 1.15111</strain>
    </source>
</reference>
<evidence type="ECO:0000256" key="1">
    <source>
        <dbReference type="ARBA" id="ARBA00022898"/>
    </source>
</evidence>
<dbReference type="PANTHER" id="PTHR43586:SF15">
    <property type="entry name" value="BLR3095 PROTEIN"/>
    <property type="match status" value="1"/>
</dbReference>
<dbReference type="Gene3D" id="3.40.640.10">
    <property type="entry name" value="Type I PLP-dependent aspartate aminotransferase-like (Major domain)"/>
    <property type="match status" value="1"/>
</dbReference>
<proteinExistence type="predicted"/>
<dbReference type="EMBL" id="BNAG01000005">
    <property type="protein sequence ID" value="GHE74807.1"/>
    <property type="molecule type" value="Genomic_DNA"/>
</dbReference>
<keyword evidence="3" id="KW-0032">Aminotransferase</keyword>
<keyword evidence="1" id="KW-0663">Pyridoxal phosphate</keyword>
<accession>A0ABQ3IA06</accession>
<dbReference type="PANTHER" id="PTHR43586">
    <property type="entry name" value="CYSTEINE DESULFURASE"/>
    <property type="match status" value="1"/>
</dbReference>
<gene>
    <name evidence="3" type="ORF">GCM10011340_34460</name>
</gene>
<dbReference type="InterPro" id="IPR015424">
    <property type="entry name" value="PyrdxlP-dep_Trfase"/>
</dbReference>
<dbReference type="SUPFAM" id="SSF53383">
    <property type="entry name" value="PLP-dependent transferases"/>
    <property type="match status" value="1"/>
</dbReference>
<protein>
    <submittedName>
        <fullName evidence="3">Aminotransferase</fullName>
    </submittedName>
</protein>
<evidence type="ECO:0000259" key="2">
    <source>
        <dbReference type="Pfam" id="PF00266"/>
    </source>
</evidence>
<dbReference type="Pfam" id="PF00266">
    <property type="entry name" value="Aminotran_5"/>
    <property type="match status" value="1"/>
</dbReference>
<dbReference type="Gene3D" id="3.90.1150.10">
    <property type="entry name" value="Aspartate Aminotransferase, domain 1"/>
    <property type="match status" value="1"/>
</dbReference>
<dbReference type="InterPro" id="IPR015422">
    <property type="entry name" value="PyrdxlP-dep_Trfase_small"/>
</dbReference>
<name>A0ABQ3IA06_9BACT</name>
<dbReference type="InterPro" id="IPR000192">
    <property type="entry name" value="Aminotrans_V_dom"/>
</dbReference>
<dbReference type="RefSeq" id="WP_189631549.1">
    <property type="nucleotide sequence ID" value="NZ_BNAG01000005.1"/>
</dbReference>
<evidence type="ECO:0000313" key="4">
    <source>
        <dbReference type="Proteomes" id="UP000658258"/>
    </source>
</evidence>
<organism evidence="3 4">
    <name type="scientific">Roseivirga thermotolerans</name>
    <dbReference type="NCBI Taxonomy" id="1758176"/>
    <lineage>
        <taxon>Bacteria</taxon>
        <taxon>Pseudomonadati</taxon>
        <taxon>Bacteroidota</taxon>
        <taxon>Cytophagia</taxon>
        <taxon>Cytophagales</taxon>
        <taxon>Roseivirgaceae</taxon>
        <taxon>Roseivirga</taxon>
    </lineage>
</organism>
<sequence>MLTNQKELFSLPDDITYLNCSYMSPQLKAVAEVGVRSLYGKDDPTSVKPEDFFNNTRALRTEFAKLINARSEQQCAIVPSVSYALANVAKNLKAGNGDNIVLADEQFPSNVYAWKALEKERGITIKYITAPQLKTGRGQSWNEKLLEAIDTNTKMVACGHVHWADGTKFDLKAIRKRADEVGAILVIDGTQSIGALPFNVQEFKPDAVVAAGYKWLMGPYGLGIAYFGEYFNEGSPIENNWMNRIHSEDFRNLINYQNEYQPGSIRYEVGESANFILTPMLTRAIRQINEWGPANIQAYCKNITAPYLKELKDLGIQIEDEAFRGEHLFGLRLPEHMNMEEVRQRFEIQRIYVSIRGNSIRVSPHLYNSEADLEKLVETFKVKTMV</sequence>
<evidence type="ECO:0000313" key="3">
    <source>
        <dbReference type="EMBL" id="GHE74807.1"/>
    </source>
</evidence>
<comment type="caution">
    <text evidence="3">The sequence shown here is derived from an EMBL/GenBank/DDBJ whole genome shotgun (WGS) entry which is preliminary data.</text>
</comment>
<keyword evidence="3" id="KW-0808">Transferase</keyword>